<reference evidence="1" key="1">
    <citation type="submission" date="2022-12" db="EMBL/GenBank/DDBJ databases">
        <title>Genome Sequence of Lasiodiplodia mahajangana.</title>
        <authorList>
            <person name="Buettner E."/>
        </authorList>
    </citation>
    <scope>NUCLEOTIDE SEQUENCE</scope>
    <source>
        <strain evidence="1">VT137</strain>
    </source>
</reference>
<protein>
    <submittedName>
        <fullName evidence="1">Uncharacterized protein</fullName>
    </submittedName>
</protein>
<keyword evidence="2" id="KW-1185">Reference proteome</keyword>
<proteinExistence type="predicted"/>
<comment type="caution">
    <text evidence="1">The sequence shown here is derived from an EMBL/GenBank/DDBJ whole genome shotgun (WGS) entry which is preliminary data.</text>
</comment>
<evidence type="ECO:0000313" key="1">
    <source>
        <dbReference type="EMBL" id="KAJ8130349.1"/>
    </source>
</evidence>
<evidence type="ECO:0000313" key="2">
    <source>
        <dbReference type="Proteomes" id="UP001153332"/>
    </source>
</evidence>
<sequence>MLLHSGFNYVSSIPFAQVRKHIGDGRWDELKSTFPFDSLEALATSKAQQTEEYEKSLEQVEDLKTKLDTNQMDVDEFIAAASSLLVTRVAGPVADRISVSGQA</sequence>
<organism evidence="1 2">
    <name type="scientific">Lasiodiplodia mahajangana</name>
    <dbReference type="NCBI Taxonomy" id="1108764"/>
    <lineage>
        <taxon>Eukaryota</taxon>
        <taxon>Fungi</taxon>
        <taxon>Dikarya</taxon>
        <taxon>Ascomycota</taxon>
        <taxon>Pezizomycotina</taxon>
        <taxon>Dothideomycetes</taxon>
        <taxon>Dothideomycetes incertae sedis</taxon>
        <taxon>Botryosphaeriales</taxon>
        <taxon>Botryosphaeriaceae</taxon>
        <taxon>Lasiodiplodia</taxon>
    </lineage>
</organism>
<gene>
    <name evidence="1" type="ORF">O1611_g3275</name>
</gene>
<name>A0ACC2JSG1_9PEZI</name>
<dbReference type="EMBL" id="JAPUUL010000519">
    <property type="protein sequence ID" value="KAJ8130349.1"/>
    <property type="molecule type" value="Genomic_DNA"/>
</dbReference>
<dbReference type="Proteomes" id="UP001153332">
    <property type="component" value="Unassembled WGS sequence"/>
</dbReference>
<accession>A0ACC2JSG1</accession>